<dbReference type="Gene3D" id="3.40.30.10">
    <property type="entry name" value="Glutaredoxin"/>
    <property type="match status" value="1"/>
</dbReference>
<sequence length="387" mass="42474">MPGPPFWPSAAPKPSPTWAIFGTVIHRPLLAVHRNWTVVHSFRQIKTWRCSFPPPLVTAVWLGLGGFGATATACRHRLALACAPPVLSGQPRHSGAFLFSTSATMRGEERRGGRLLFYVLPRCIGVVAVAIVGDERGHRRRKAAAALSPPFLSCFPSLSSLALQPQEPEEEGGGAATIPLVGVRVPREGERTAVERFHYGAFCLDARAGKTAASFGSICLAALRRCYHSNAFTACRSINVANKLNPTFVYPLLERFFKYQVTARFYPKYNNETVAYANERTIEHTINWQEGYYNQPTYTKSRATVVDEITSNLVIPIIGEANLEAYRAGFNDSQSDHAARISFKNGCARGVTGTPNFFVNGIPLSDSGSPLDYNKWISILDPLVGKM</sequence>
<organism evidence="1 2">
    <name type="scientific">Eleusine coracana subsp. coracana</name>
    <dbReference type="NCBI Taxonomy" id="191504"/>
    <lineage>
        <taxon>Eukaryota</taxon>
        <taxon>Viridiplantae</taxon>
        <taxon>Streptophyta</taxon>
        <taxon>Embryophyta</taxon>
        <taxon>Tracheophyta</taxon>
        <taxon>Spermatophyta</taxon>
        <taxon>Magnoliopsida</taxon>
        <taxon>Liliopsida</taxon>
        <taxon>Poales</taxon>
        <taxon>Poaceae</taxon>
        <taxon>PACMAD clade</taxon>
        <taxon>Chloridoideae</taxon>
        <taxon>Cynodonteae</taxon>
        <taxon>Eleusininae</taxon>
        <taxon>Eleusine</taxon>
    </lineage>
</organism>
<comment type="caution">
    <text evidence="1">The sequence shown here is derived from an EMBL/GenBank/DDBJ whole genome shotgun (WGS) entry which is preliminary data.</text>
</comment>
<evidence type="ECO:0000313" key="1">
    <source>
        <dbReference type="EMBL" id="GJN12156.1"/>
    </source>
</evidence>
<dbReference type="InterPro" id="IPR036249">
    <property type="entry name" value="Thioredoxin-like_sf"/>
</dbReference>
<protein>
    <recommendedName>
        <fullName evidence="3">Thioredoxin-like fold domain-containing protein</fullName>
    </recommendedName>
</protein>
<reference evidence="1" key="2">
    <citation type="submission" date="2021-12" db="EMBL/GenBank/DDBJ databases">
        <title>Resequencing data analysis of finger millet.</title>
        <authorList>
            <person name="Hatakeyama M."/>
            <person name="Aluri S."/>
            <person name="Balachadran M.T."/>
            <person name="Sivarajan S.R."/>
            <person name="Poveda L."/>
            <person name="Shimizu-Inatsugi R."/>
            <person name="Schlapbach R."/>
            <person name="Sreeman S.M."/>
            <person name="Shimizu K.K."/>
        </authorList>
    </citation>
    <scope>NUCLEOTIDE SEQUENCE</scope>
</reference>
<dbReference type="PANTHER" id="PTHR33875:SF3">
    <property type="entry name" value="OS04G0227500 PROTEIN"/>
    <property type="match status" value="1"/>
</dbReference>
<reference evidence="1" key="1">
    <citation type="journal article" date="2018" name="DNA Res.">
        <title>Multiple hybrid de novo genome assembly of finger millet, an orphan allotetraploid crop.</title>
        <authorList>
            <person name="Hatakeyama M."/>
            <person name="Aluri S."/>
            <person name="Balachadran M.T."/>
            <person name="Sivarajan S.R."/>
            <person name="Patrignani A."/>
            <person name="Gruter S."/>
            <person name="Poveda L."/>
            <person name="Shimizu-Inatsugi R."/>
            <person name="Baeten J."/>
            <person name="Francoijs K.J."/>
            <person name="Nataraja K.N."/>
            <person name="Reddy Y.A.N."/>
            <person name="Phadnis S."/>
            <person name="Ravikumar R.L."/>
            <person name="Schlapbach R."/>
            <person name="Sreeman S.M."/>
            <person name="Shimizu K.K."/>
        </authorList>
    </citation>
    <scope>NUCLEOTIDE SEQUENCE</scope>
</reference>
<gene>
    <name evidence="1" type="primary">ga30411</name>
    <name evidence="1" type="ORF">PR202_ga30411</name>
</gene>
<evidence type="ECO:0000313" key="2">
    <source>
        <dbReference type="Proteomes" id="UP001054889"/>
    </source>
</evidence>
<dbReference type="AlphaFoldDB" id="A0AAV5DPQ4"/>
<name>A0AAV5DPQ4_ELECO</name>
<accession>A0AAV5DPQ4</accession>
<evidence type="ECO:0008006" key="3">
    <source>
        <dbReference type="Google" id="ProtNLM"/>
    </source>
</evidence>
<dbReference type="SUPFAM" id="SSF52833">
    <property type="entry name" value="Thioredoxin-like"/>
    <property type="match status" value="1"/>
</dbReference>
<dbReference type="EMBL" id="BQKI01000021">
    <property type="protein sequence ID" value="GJN12156.1"/>
    <property type="molecule type" value="Genomic_DNA"/>
</dbReference>
<keyword evidence="2" id="KW-1185">Reference proteome</keyword>
<proteinExistence type="predicted"/>
<dbReference type="Proteomes" id="UP001054889">
    <property type="component" value="Unassembled WGS sequence"/>
</dbReference>
<dbReference type="PANTHER" id="PTHR33875">
    <property type="entry name" value="OS09G0542200 PROTEIN"/>
    <property type="match status" value="1"/>
</dbReference>